<keyword evidence="6" id="KW-1185">Reference proteome</keyword>
<keyword evidence="2" id="KW-0464">Manganese</keyword>
<dbReference type="NCBIfam" id="TIGR02635">
    <property type="entry name" value="RhaI_grampos"/>
    <property type="match status" value="1"/>
</dbReference>
<evidence type="ECO:0000256" key="1">
    <source>
        <dbReference type="ARBA" id="ARBA00022723"/>
    </source>
</evidence>
<evidence type="ECO:0000256" key="2">
    <source>
        <dbReference type="ARBA" id="ARBA00023211"/>
    </source>
</evidence>
<dbReference type="GO" id="GO:0046872">
    <property type="term" value="F:metal ion binding"/>
    <property type="evidence" value="ECO:0007669"/>
    <property type="project" value="UniProtKB-KW"/>
</dbReference>
<evidence type="ECO:0000259" key="4">
    <source>
        <dbReference type="Pfam" id="PF01261"/>
    </source>
</evidence>
<dbReference type="Pfam" id="PF01261">
    <property type="entry name" value="AP_endonuc_2"/>
    <property type="match status" value="1"/>
</dbReference>
<dbReference type="AlphaFoldDB" id="A0AA35CN51"/>
<keyword evidence="3 5" id="KW-0413">Isomerase</keyword>
<evidence type="ECO:0000313" key="5">
    <source>
        <dbReference type="EMBL" id="BDG60416.1"/>
    </source>
</evidence>
<feature type="domain" description="Xylose isomerase-like TIM barrel" evidence="4">
    <location>
        <begin position="88"/>
        <end position="271"/>
    </location>
</feature>
<dbReference type="GO" id="GO:0008740">
    <property type="term" value="F:L-rhamnose isomerase activity"/>
    <property type="evidence" value="ECO:0007669"/>
    <property type="project" value="TreeGrafter"/>
</dbReference>
<dbReference type="Gene3D" id="3.20.20.150">
    <property type="entry name" value="Divalent-metal-dependent TIM barrel enzymes"/>
    <property type="match status" value="1"/>
</dbReference>
<gene>
    <name evidence="5" type="ORF">caldi_15060</name>
</gene>
<name>A0AA35CN51_9FIRM</name>
<dbReference type="EMBL" id="AP025628">
    <property type="protein sequence ID" value="BDG60416.1"/>
    <property type="molecule type" value="Genomic_DNA"/>
</dbReference>
<dbReference type="KEGG" id="cmic:caldi_15060"/>
<keyword evidence="1" id="KW-0479">Metal-binding</keyword>
<sequence length="411" mass="45251">MDPKLLEKEYAVWAEVQAARGVDVEAVKAALKAQRIETPSWGYGNSGTRFKVFRAPGAARTVEERIADAATVHRFTGVCPTVAIHIPWDRTDDYAALAAFAREQGVAIGAVNPNLFQDDEYRLGSVTHHDPAVRRKAVEHMLECVAIAGQVGSDLLSLWFADGTNYPGQGHIRRRRVWLEESLAEVYRAMPPGMRMLIEYKFFEPAWYHTDLPDWGTALTVAQALGPQAQVLVDTGHHPQGTNIPHIVALLLHEGRLGGFHFNDRKYADDDLIAGSVDPFQLFLIYNELVDAAHDPATAETARRVAFMVDQSHNIEPKIPAMIRTVMNIQAAYAKALLVDRQALARAQAEGDVLGAAGVLRDAFETDVRPLLARVRQEMGLDPDPLAAYLRSGIQQRLEAERAGPGTGWGG</sequence>
<organism evidence="5 6">
    <name type="scientific">Caldinitratiruptor microaerophilus</name>
    <dbReference type="NCBI Taxonomy" id="671077"/>
    <lineage>
        <taxon>Bacteria</taxon>
        <taxon>Bacillati</taxon>
        <taxon>Bacillota</taxon>
        <taxon>Clostridia</taxon>
        <taxon>Eubacteriales</taxon>
        <taxon>Symbiobacteriaceae</taxon>
        <taxon>Caldinitratiruptor</taxon>
    </lineage>
</organism>
<evidence type="ECO:0000256" key="3">
    <source>
        <dbReference type="ARBA" id="ARBA00023235"/>
    </source>
</evidence>
<dbReference type="PANTHER" id="PTHR30268">
    <property type="entry name" value="L-RHAMNOSE ISOMERASE"/>
    <property type="match status" value="1"/>
</dbReference>
<accession>A0AA35CN51</accession>
<dbReference type="InterPro" id="IPR036237">
    <property type="entry name" value="Xyl_isomerase-like_sf"/>
</dbReference>
<dbReference type="GO" id="GO:0019301">
    <property type="term" value="P:rhamnose catabolic process"/>
    <property type="evidence" value="ECO:0007669"/>
    <property type="project" value="TreeGrafter"/>
</dbReference>
<dbReference type="InterPro" id="IPR013022">
    <property type="entry name" value="Xyl_isomerase-like_TIM-brl"/>
</dbReference>
<dbReference type="Proteomes" id="UP001163687">
    <property type="component" value="Chromosome"/>
</dbReference>
<dbReference type="InterPro" id="IPR013457">
    <property type="entry name" value="Rhamnose_iso-rel"/>
</dbReference>
<dbReference type="GO" id="GO:0019324">
    <property type="term" value="P:L-lyxose metabolic process"/>
    <property type="evidence" value="ECO:0007669"/>
    <property type="project" value="TreeGrafter"/>
</dbReference>
<reference evidence="5" key="1">
    <citation type="submission" date="2022-03" db="EMBL/GenBank/DDBJ databases">
        <title>Complete genome sequence of Caldinitratiruptor microaerophilus.</title>
        <authorList>
            <person name="Mukaiyama R."/>
            <person name="Nishiyama T."/>
            <person name="Ueda K."/>
        </authorList>
    </citation>
    <scope>NUCLEOTIDE SEQUENCE</scope>
    <source>
        <strain evidence="5">JCM 16183</strain>
    </source>
</reference>
<dbReference type="PANTHER" id="PTHR30268:SF0">
    <property type="entry name" value="L-RHAMNOSE ISOMERASE"/>
    <property type="match status" value="1"/>
</dbReference>
<protein>
    <submittedName>
        <fullName evidence="5">L-rhamnose isomerase</fullName>
    </submittedName>
</protein>
<dbReference type="InterPro" id="IPR050337">
    <property type="entry name" value="L-rhamnose_isomerase"/>
</dbReference>
<proteinExistence type="predicted"/>
<evidence type="ECO:0000313" key="6">
    <source>
        <dbReference type="Proteomes" id="UP001163687"/>
    </source>
</evidence>
<dbReference type="SUPFAM" id="SSF51658">
    <property type="entry name" value="Xylose isomerase-like"/>
    <property type="match status" value="1"/>
</dbReference>
<dbReference type="RefSeq" id="WP_264844441.1">
    <property type="nucleotide sequence ID" value="NZ_AP025628.1"/>
</dbReference>